<feature type="region of interest" description="Disordered" evidence="2">
    <location>
        <begin position="536"/>
        <end position="560"/>
    </location>
</feature>
<dbReference type="FunFam" id="1.10.10.10:FF:000422">
    <property type="entry name" value="DNA-binding protein RFX7"/>
    <property type="match status" value="1"/>
</dbReference>
<dbReference type="InterPro" id="IPR036388">
    <property type="entry name" value="WH-like_DNA-bd_sf"/>
</dbReference>
<organism evidence="4">
    <name type="scientific">Schistosoma haematobium</name>
    <name type="common">Blood fluke</name>
    <dbReference type="NCBI Taxonomy" id="6185"/>
    <lineage>
        <taxon>Eukaryota</taxon>
        <taxon>Metazoa</taxon>
        <taxon>Spiralia</taxon>
        <taxon>Lophotrochozoa</taxon>
        <taxon>Platyhelminthes</taxon>
        <taxon>Trematoda</taxon>
        <taxon>Digenea</taxon>
        <taxon>Strigeidida</taxon>
        <taxon>Schistosomatoidea</taxon>
        <taxon>Schistosomatidae</taxon>
        <taxon>Schistosoma</taxon>
    </lineage>
</organism>
<dbReference type="InterPro" id="IPR039779">
    <property type="entry name" value="RFX-like"/>
</dbReference>
<reference evidence="4" key="1">
    <citation type="journal article" date="2012" name="Nat. Genet.">
        <title>Whole-genome sequence of Schistosoma haematobium.</title>
        <authorList>
            <person name="Young N.D."/>
            <person name="Jex A.R."/>
            <person name="Li B."/>
            <person name="Liu S."/>
            <person name="Yang L."/>
            <person name="Xiong Z."/>
            <person name="Li Y."/>
            <person name="Cantacessi C."/>
            <person name="Hall R.S."/>
            <person name="Xu X."/>
            <person name="Chen F."/>
            <person name="Wu X."/>
            <person name="Zerlotini A."/>
            <person name="Oliveira G."/>
            <person name="Hofmann A."/>
            <person name="Zhang G."/>
            <person name="Fang X."/>
            <person name="Kang Y."/>
            <person name="Campbell B.E."/>
            <person name="Loukas A."/>
            <person name="Ranganathan S."/>
            <person name="Rollinson D."/>
            <person name="Rinaldi G."/>
            <person name="Brindley P.J."/>
            <person name="Yang H."/>
            <person name="Wang J."/>
            <person name="Wang J."/>
            <person name="Gasser R.B."/>
        </authorList>
    </citation>
    <scope>NUCLEOTIDE SEQUENCE [LARGE SCALE GENOMIC DNA]</scope>
</reference>
<dbReference type="AlphaFoldDB" id="A0A094ZJG7"/>
<feature type="region of interest" description="Disordered" evidence="2">
    <location>
        <begin position="854"/>
        <end position="885"/>
    </location>
</feature>
<dbReference type="GO" id="GO:0000978">
    <property type="term" value="F:RNA polymerase II cis-regulatory region sequence-specific DNA binding"/>
    <property type="evidence" value="ECO:0007669"/>
    <property type="project" value="TreeGrafter"/>
</dbReference>
<feature type="compositionally biased region" description="Low complexity" evidence="2">
    <location>
        <begin position="616"/>
        <end position="627"/>
    </location>
</feature>
<dbReference type="SUPFAM" id="SSF46785">
    <property type="entry name" value="Winged helix' DNA-binding domain"/>
    <property type="match status" value="1"/>
</dbReference>
<dbReference type="STRING" id="6185.A0A094ZJG7"/>
<feature type="compositionally biased region" description="Basic and acidic residues" evidence="2">
    <location>
        <begin position="861"/>
        <end position="870"/>
    </location>
</feature>
<dbReference type="GO" id="GO:0000981">
    <property type="term" value="F:DNA-binding transcription factor activity, RNA polymerase II-specific"/>
    <property type="evidence" value="ECO:0007669"/>
    <property type="project" value="TreeGrafter"/>
</dbReference>
<feature type="compositionally biased region" description="Polar residues" evidence="2">
    <location>
        <begin position="734"/>
        <end position="758"/>
    </location>
</feature>
<dbReference type="Gene3D" id="1.10.10.10">
    <property type="entry name" value="Winged helix-like DNA-binding domain superfamily/Winged helix DNA-binding domain"/>
    <property type="match status" value="1"/>
</dbReference>
<sequence>MLKSEDQDEDCAKNGYDFLKSSLSGIITQDTRTRIDTLIQEVASLKDVEKLLFCLLLPVDNTHGSHCISNTSFGFAGDELEVSSGYDVNSLGIGLFSPGGQSSLHLSNQVEQSQAYTWIMSHLEEDPSTCLRKDEVYDDYRAYCEKHHMKTLNTADFGKVMKRAFPNVKPRRLGQRGQSRYCYGGMRKKTEIQPPYLPDLTNEALGINSQNISGRSVGSPGSSSGGSFEAGSQRHMSSNSPLIRLLKSNGSDADISSWADDPSVRTVLGIRGSVVADVAHILLEYGHQVFGIQFKSLFQLAQHLVANRYVNSRSKHAFALIAHAANPPSSFSPPPSTALAEMLQKGSVKSAFGKIQNKRQNSSTSDLSSCKSECTKNESFHPPSTNNVDSPVTNVSRSTVPDNRHLNLPIPNLNHNLNNHGLPSVPSLIGSGDNPAMQMPHCSTPQRGNCYKPYELQTSLPQTSGVGAYTAAVLASPSALQSSHQQLSNNPFSFTQVFYLYTILEPSTPKSQCDSAYTNLGGYHSPITNSSMYPAHQITSPYPRSQQPPAPLPPGVGARSPYAQVSHLSAASTDCSQVGFKRTVLPHPGEAPGAYEPSPRFHLGGQSPNKRARYLSTASGSSSNSLSTDGPPLSGGSFPEGNERYSEQVAPVITHNALAVPSPASSGSSSSNPPQIPTNPTGYSGSCGTSRQYGVNTLDQSPSMPSPYYPGRYEGLEMHSPAPPSHGLLRPHHVQNNTGSSNSSWNIPGPLSSKTNLFDQQPSDYVINSRSQSYNPNLSVSTSERTNVATVFRPPITPFTLELESEDDGDNLPRLGTSPGPQIPPSSPTEFLPFYSEAANKSAQAQLRQKHFTELTPRIHNTPDSDDRGTNSDNSSPCMTLVNRERSDIRNNCHIKSNEFVTTTPMTNPVSHSDEVLSPCSSDSNDRTLTILDNLGEVNTPPMPDGLADAPSPSEVIKTSSMVRKREELQHELSTPGPADGSRSPSCPSNVSSLGFV</sequence>
<dbReference type="Pfam" id="PF02257">
    <property type="entry name" value="RFX_DNA_binding"/>
    <property type="match status" value="1"/>
</dbReference>
<dbReference type="Gene3D" id="6.10.140.1290">
    <property type="match status" value="1"/>
</dbReference>
<dbReference type="PANTHER" id="PTHR12619:SF21">
    <property type="entry name" value="RFX-TYPE WINGED-HELIX DOMAIN-CONTAINING PROTEIN"/>
    <property type="match status" value="1"/>
</dbReference>
<feature type="compositionally biased region" description="Low complexity" evidence="2">
    <location>
        <begin position="661"/>
        <end position="673"/>
    </location>
</feature>
<gene>
    <name evidence="4" type="ORF">MS3_01202</name>
</gene>
<feature type="compositionally biased region" description="Polar residues" evidence="2">
    <location>
        <begin position="382"/>
        <end position="401"/>
    </location>
</feature>
<dbReference type="InterPro" id="IPR003150">
    <property type="entry name" value="DNA-bd_RFX"/>
</dbReference>
<dbReference type="PANTHER" id="PTHR12619">
    <property type="entry name" value="RFX TRANSCRIPTION FACTOR FAMILY"/>
    <property type="match status" value="1"/>
</dbReference>
<dbReference type="EMBL" id="KL250529">
    <property type="protein sequence ID" value="KGB33049.1"/>
    <property type="molecule type" value="Genomic_DNA"/>
</dbReference>
<evidence type="ECO:0000313" key="4">
    <source>
        <dbReference type="EMBL" id="KGB33049.1"/>
    </source>
</evidence>
<protein>
    <submittedName>
        <fullName evidence="4">DNA-binding protein RFX7</fullName>
    </submittedName>
</protein>
<dbReference type="PROSITE" id="PS51526">
    <property type="entry name" value="RFX_DBD"/>
    <property type="match status" value="1"/>
</dbReference>
<feature type="compositionally biased region" description="Polar residues" evidence="2">
    <location>
        <begin position="358"/>
        <end position="372"/>
    </location>
</feature>
<dbReference type="InterPro" id="IPR036390">
    <property type="entry name" value="WH_DNA-bd_sf"/>
</dbReference>
<feature type="compositionally biased region" description="Polar residues" evidence="2">
    <location>
        <begin position="678"/>
        <end position="703"/>
    </location>
</feature>
<feature type="region of interest" description="Disordered" evidence="2">
    <location>
        <begin position="801"/>
        <end position="832"/>
    </location>
</feature>
<feature type="region of interest" description="Disordered" evidence="2">
    <location>
        <begin position="352"/>
        <end position="407"/>
    </location>
</feature>
<evidence type="ECO:0000256" key="1">
    <source>
        <dbReference type="ARBA" id="ARBA00023125"/>
    </source>
</evidence>
<accession>A0A094ZJG7</accession>
<feature type="region of interest" description="Disordered" evidence="2">
    <location>
        <begin position="904"/>
        <end position="997"/>
    </location>
</feature>
<feature type="domain" description="RFX-type winged-helix" evidence="3">
    <location>
        <begin position="115"/>
        <end position="190"/>
    </location>
</feature>
<name>A0A094ZJG7_SCHHA</name>
<evidence type="ECO:0000259" key="3">
    <source>
        <dbReference type="PROSITE" id="PS51526"/>
    </source>
</evidence>
<feature type="compositionally biased region" description="Low complexity" evidence="2">
    <location>
        <begin position="213"/>
        <end position="231"/>
    </location>
</feature>
<feature type="region of interest" description="Disordered" evidence="2">
    <location>
        <begin position="659"/>
        <end position="758"/>
    </location>
</feature>
<feature type="compositionally biased region" description="Low complexity" evidence="2">
    <location>
        <begin position="982"/>
        <end position="997"/>
    </location>
</feature>
<evidence type="ECO:0000256" key="2">
    <source>
        <dbReference type="SAM" id="MobiDB-lite"/>
    </source>
</evidence>
<keyword evidence="1 4" id="KW-0238">DNA-binding</keyword>
<feature type="region of interest" description="Disordered" evidence="2">
    <location>
        <begin position="583"/>
        <end position="643"/>
    </location>
</feature>
<proteinExistence type="predicted"/>
<feature type="region of interest" description="Disordered" evidence="2">
    <location>
        <begin position="211"/>
        <end position="236"/>
    </location>
</feature>